<evidence type="ECO:0000313" key="1">
    <source>
        <dbReference type="EMBL" id="ETW11017.1"/>
    </source>
</evidence>
<name>W4HE20_9RHOB</name>
<protein>
    <submittedName>
        <fullName evidence="1">Uncharacterized protein</fullName>
    </submittedName>
</protein>
<organism evidence="1 2">
    <name type="scientific">Roseivivax marinus</name>
    <dbReference type="NCBI Taxonomy" id="1379903"/>
    <lineage>
        <taxon>Bacteria</taxon>
        <taxon>Pseudomonadati</taxon>
        <taxon>Pseudomonadota</taxon>
        <taxon>Alphaproteobacteria</taxon>
        <taxon>Rhodobacterales</taxon>
        <taxon>Roseobacteraceae</taxon>
        <taxon>Roseivivax</taxon>
    </lineage>
</organism>
<dbReference type="Proteomes" id="UP000019063">
    <property type="component" value="Unassembled WGS sequence"/>
</dbReference>
<gene>
    <name evidence="1" type="ORF">ATO8_19389</name>
</gene>
<dbReference type="AlphaFoldDB" id="W4HE20"/>
<dbReference type="EMBL" id="AQQW01000018">
    <property type="protein sequence ID" value="ETW11017.1"/>
    <property type="molecule type" value="Genomic_DNA"/>
</dbReference>
<dbReference type="STRING" id="1379903.ATO8_19389"/>
<comment type="caution">
    <text evidence="1">The sequence shown here is derived from an EMBL/GenBank/DDBJ whole genome shotgun (WGS) entry which is preliminary data.</text>
</comment>
<proteinExistence type="predicted"/>
<sequence>MARQFGYHATKAMVLVTELLYRVSLIYSAVFAADLGLLDQVEEADVLLVAERTVKALVTSH</sequence>
<accession>W4HE20</accession>
<keyword evidence="2" id="KW-1185">Reference proteome</keyword>
<evidence type="ECO:0000313" key="2">
    <source>
        <dbReference type="Proteomes" id="UP000019063"/>
    </source>
</evidence>
<reference evidence="1 2" key="1">
    <citation type="journal article" date="2014" name="Antonie Van Leeuwenhoek">
        <title>Roseivivax atlanticus sp. nov., isolated from surface seawater of the Atlantic Ocean.</title>
        <authorList>
            <person name="Li G."/>
            <person name="Lai Q."/>
            <person name="Liu X."/>
            <person name="Sun F."/>
            <person name="Shao Z."/>
        </authorList>
    </citation>
    <scope>NUCLEOTIDE SEQUENCE [LARGE SCALE GENOMIC DNA]</scope>
    <source>
        <strain evidence="1 2">22II-s10s</strain>
    </source>
</reference>